<keyword evidence="5 8" id="KW-0560">Oxidoreductase</keyword>
<dbReference type="PIRSF" id="PIRSF000094">
    <property type="entry name" value="Enoyl-ACP_rdct"/>
    <property type="match status" value="1"/>
</dbReference>
<gene>
    <name evidence="12" type="primary">fabI</name>
    <name evidence="12" type="ORF">MPNT_120038</name>
</gene>
<accession>A0A8J2FN27</accession>
<sequence>MGCVQAVLAGKVGIALGVANHRSLAWSIAQAWHNAGARVLIGYQGERFKKNIDELLPELGPDSLAFPCDVASDQELDRFFTELASKVGYLDFLLHSIAYAPREALEGRLLDTGRAAFNTALDVSVYSLIGLAQRAAPLLRKGGSLLTLTYYGSQKVVPHYNVMGVAKAALEATVRYLAFDLGPQGIRVNAISAGPVNTLAARGIPGFTEMLRYAAQRSPLQRNVSLPELGAVATFLVSEAASAITGQVVFADCGYSIMGG</sequence>
<feature type="binding site" evidence="11">
    <location>
        <begin position="69"/>
        <end position="70"/>
    </location>
    <ligand>
        <name>NAD(+)</name>
        <dbReference type="ChEBI" id="CHEBI:57540"/>
    </ligand>
</feature>
<comment type="similarity">
    <text evidence="2 8">Belongs to the short-chain dehydrogenases/reductases (SDR) family. FabI subfamily.</text>
</comment>
<evidence type="ECO:0000313" key="13">
    <source>
        <dbReference type="Proteomes" id="UP000663859"/>
    </source>
</evidence>
<dbReference type="GO" id="GO:0004318">
    <property type="term" value="F:enoyl-[acyl-carrier-protein] reductase (NADH) activity"/>
    <property type="evidence" value="ECO:0007669"/>
    <property type="project" value="UniProtKB-EC"/>
</dbReference>
<feature type="binding site" evidence="11">
    <location>
        <position position="17"/>
    </location>
    <ligand>
        <name>NAD(+)</name>
        <dbReference type="ChEBI" id="CHEBI:57540"/>
    </ligand>
</feature>
<keyword evidence="8 11" id="KW-0520">NAD</keyword>
<keyword evidence="13" id="KW-1185">Reference proteome</keyword>
<evidence type="ECO:0000313" key="12">
    <source>
        <dbReference type="EMBL" id="CAF0692499.1"/>
    </source>
</evidence>
<keyword evidence="3 8" id="KW-0444">Lipid biosynthesis</keyword>
<dbReference type="Gene3D" id="1.10.8.400">
    <property type="entry name" value="Enoyl acyl carrier protein reductase"/>
    <property type="match status" value="1"/>
</dbReference>
<name>A0A8J2FN27_9BACT</name>
<feature type="active site" description="Proton acceptor" evidence="9">
    <location>
        <position position="160"/>
    </location>
</feature>
<proteinExistence type="inferred from homology"/>
<feature type="active site" description="Proton acceptor" evidence="9">
    <location>
        <position position="150"/>
    </location>
</feature>
<dbReference type="Gene3D" id="3.40.50.720">
    <property type="entry name" value="NAD(P)-binding Rossmann-like Domain"/>
    <property type="match status" value="1"/>
</dbReference>
<keyword evidence="7 8" id="KW-0275">Fatty acid biosynthesis</keyword>
<dbReference type="Proteomes" id="UP000663859">
    <property type="component" value="Unassembled WGS sequence"/>
</dbReference>
<dbReference type="Pfam" id="PF13561">
    <property type="entry name" value="adh_short_C2"/>
    <property type="match status" value="1"/>
</dbReference>
<evidence type="ECO:0000256" key="6">
    <source>
        <dbReference type="ARBA" id="ARBA00023098"/>
    </source>
</evidence>
<dbReference type="InterPro" id="IPR014358">
    <property type="entry name" value="Enoyl-ACP_Rdtase_NADH"/>
</dbReference>
<dbReference type="CDD" id="cd05372">
    <property type="entry name" value="ENR_SDR"/>
    <property type="match status" value="1"/>
</dbReference>
<organism evidence="12 13">
    <name type="scientific">Candidatus Methylacidithermus pantelleriae</name>
    <dbReference type="NCBI Taxonomy" id="2744239"/>
    <lineage>
        <taxon>Bacteria</taxon>
        <taxon>Pseudomonadati</taxon>
        <taxon>Verrucomicrobiota</taxon>
        <taxon>Methylacidiphilae</taxon>
        <taxon>Methylacidiphilales</taxon>
        <taxon>Methylacidiphilaceae</taxon>
        <taxon>Candidatus Methylacidithermus</taxon>
    </lineage>
</organism>
<feature type="binding site" evidence="11">
    <location>
        <position position="97"/>
    </location>
    <ligand>
        <name>NAD(+)</name>
        <dbReference type="ChEBI" id="CHEBI:57540"/>
    </ligand>
</feature>
<evidence type="ECO:0000256" key="9">
    <source>
        <dbReference type="PIRSR" id="PIRSR000094-1"/>
    </source>
</evidence>
<dbReference type="RefSeq" id="WP_174582808.1">
    <property type="nucleotide sequence ID" value="NZ_CAJNOB010000004.1"/>
</dbReference>
<feature type="binding site" evidence="11">
    <location>
        <position position="167"/>
    </location>
    <ligand>
        <name>NAD(+)</name>
        <dbReference type="ChEBI" id="CHEBI:57540"/>
    </ligand>
</feature>
<dbReference type="EMBL" id="CAJNOB010000004">
    <property type="protein sequence ID" value="CAF0692499.1"/>
    <property type="molecule type" value="Genomic_DNA"/>
</dbReference>
<reference evidence="12" key="1">
    <citation type="submission" date="2021-02" db="EMBL/GenBank/DDBJ databases">
        <authorList>
            <person name="Cremers G."/>
            <person name="Picone N."/>
        </authorList>
    </citation>
    <scope>NUCLEOTIDE SEQUENCE</scope>
    <source>
        <strain evidence="12">PQ17</strain>
    </source>
</reference>
<feature type="binding site" evidence="10">
    <location>
        <position position="100"/>
    </location>
    <ligand>
        <name>substrate</name>
    </ligand>
</feature>
<comment type="caution">
    <text evidence="12">The sequence shown here is derived from an EMBL/GenBank/DDBJ whole genome shotgun (WGS) entry which is preliminary data.</text>
</comment>
<dbReference type="EC" id="1.3.1.9" evidence="8"/>
<keyword evidence="6" id="KW-0443">Lipid metabolism</keyword>
<evidence type="ECO:0000256" key="1">
    <source>
        <dbReference type="ARBA" id="ARBA00005194"/>
    </source>
</evidence>
<dbReference type="InterPro" id="IPR036291">
    <property type="entry name" value="NAD(P)-bd_dom_sf"/>
</dbReference>
<evidence type="ECO:0000256" key="8">
    <source>
        <dbReference type="PIRNR" id="PIRNR000094"/>
    </source>
</evidence>
<feature type="binding site" evidence="11">
    <location>
        <position position="44"/>
    </location>
    <ligand>
        <name>NAD(+)</name>
        <dbReference type="ChEBI" id="CHEBI:57540"/>
    </ligand>
</feature>
<comment type="pathway">
    <text evidence="1">Lipid metabolism; fatty acid biosynthesis.</text>
</comment>
<evidence type="ECO:0000256" key="7">
    <source>
        <dbReference type="ARBA" id="ARBA00023160"/>
    </source>
</evidence>
<comment type="catalytic activity">
    <reaction evidence="8">
        <text>a 2,3-saturated acyl-[ACP] + NAD(+) = a (2E)-enoyl-[ACP] + NADH + H(+)</text>
        <dbReference type="Rhea" id="RHEA:10240"/>
        <dbReference type="Rhea" id="RHEA-COMP:9925"/>
        <dbReference type="Rhea" id="RHEA-COMP:9926"/>
        <dbReference type="ChEBI" id="CHEBI:15378"/>
        <dbReference type="ChEBI" id="CHEBI:57540"/>
        <dbReference type="ChEBI" id="CHEBI:57945"/>
        <dbReference type="ChEBI" id="CHEBI:78784"/>
        <dbReference type="ChEBI" id="CHEBI:78785"/>
        <dbReference type="EC" id="1.3.1.9"/>
    </reaction>
</comment>
<dbReference type="PANTHER" id="PTHR43159:SF2">
    <property type="entry name" value="ENOYL-[ACYL-CARRIER-PROTEIN] REDUCTASE [NADH], CHLOROPLASTIC"/>
    <property type="match status" value="1"/>
</dbReference>
<evidence type="ECO:0000256" key="10">
    <source>
        <dbReference type="PIRSR" id="PIRSR000094-2"/>
    </source>
</evidence>
<dbReference type="InterPro" id="IPR002347">
    <property type="entry name" value="SDR_fam"/>
</dbReference>
<dbReference type="PRINTS" id="PR00081">
    <property type="entry name" value="GDHRDH"/>
</dbReference>
<dbReference type="PANTHER" id="PTHR43159">
    <property type="entry name" value="ENOYL-[ACYL-CARRIER-PROTEIN] REDUCTASE"/>
    <property type="match status" value="1"/>
</dbReference>
<dbReference type="GO" id="GO:0006633">
    <property type="term" value="P:fatty acid biosynthetic process"/>
    <property type="evidence" value="ECO:0007669"/>
    <property type="project" value="UniProtKB-KW"/>
</dbReference>
<protein>
    <recommendedName>
        <fullName evidence="8">Enoyl-[acyl-carrier-protein] reductase [NADH]</fullName>
        <ecNumber evidence="8">1.3.1.9</ecNumber>
    </recommendedName>
</protein>
<evidence type="ECO:0000256" key="5">
    <source>
        <dbReference type="ARBA" id="ARBA00023002"/>
    </source>
</evidence>
<dbReference type="SUPFAM" id="SSF51735">
    <property type="entry name" value="NAD(P)-binding Rossmann-fold domains"/>
    <property type="match status" value="1"/>
</dbReference>
<evidence type="ECO:0000256" key="2">
    <source>
        <dbReference type="ARBA" id="ARBA00009233"/>
    </source>
</evidence>
<evidence type="ECO:0000256" key="11">
    <source>
        <dbReference type="PIRSR" id="PIRSR000094-3"/>
    </source>
</evidence>
<keyword evidence="4" id="KW-0276">Fatty acid metabolism</keyword>
<evidence type="ECO:0000256" key="4">
    <source>
        <dbReference type="ARBA" id="ARBA00022832"/>
    </source>
</evidence>
<dbReference type="AlphaFoldDB" id="A0A8J2FN27"/>
<evidence type="ECO:0000256" key="3">
    <source>
        <dbReference type="ARBA" id="ARBA00022516"/>
    </source>
</evidence>
<feature type="binding site" evidence="11">
    <location>
        <begin position="196"/>
        <end position="200"/>
    </location>
    <ligand>
        <name>NAD(+)</name>
        <dbReference type="ChEBI" id="CHEBI:57540"/>
    </ligand>
</feature>